<dbReference type="Pfam" id="PF02798">
    <property type="entry name" value="GST_N"/>
    <property type="match status" value="1"/>
</dbReference>
<dbReference type="CDD" id="cd03188">
    <property type="entry name" value="GST_C_Beta"/>
    <property type="match status" value="1"/>
</dbReference>
<name>A0ABY9RIF0_9BURK</name>
<protein>
    <submittedName>
        <fullName evidence="3">Glutathione S-transferase family protein</fullName>
    </submittedName>
</protein>
<dbReference type="SFLD" id="SFLDG01150">
    <property type="entry name" value="Main.1:_Beta-like"/>
    <property type="match status" value="1"/>
</dbReference>
<dbReference type="Proteomes" id="UP001181355">
    <property type="component" value="Chromosome"/>
</dbReference>
<accession>A0ABY9RIF0</accession>
<dbReference type="PROSITE" id="PS50405">
    <property type="entry name" value="GST_CTER"/>
    <property type="match status" value="1"/>
</dbReference>
<dbReference type="EMBL" id="CP133720">
    <property type="protein sequence ID" value="WMW79871.1"/>
    <property type="molecule type" value="Genomic_DNA"/>
</dbReference>
<dbReference type="Gene3D" id="1.20.1050.10">
    <property type="match status" value="1"/>
</dbReference>
<feature type="domain" description="GST C-terminal" evidence="2">
    <location>
        <begin position="92"/>
        <end position="219"/>
    </location>
</feature>
<evidence type="ECO:0000259" key="2">
    <source>
        <dbReference type="PROSITE" id="PS50405"/>
    </source>
</evidence>
<dbReference type="Pfam" id="PF14497">
    <property type="entry name" value="GST_C_3"/>
    <property type="match status" value="1"/>
</dbReference>
<dbReference type="PROSITE" id="PS50404">
    <property type="entry name" value="GST_NTER"/>
    <property type="match status" value="1"/>
</dbReference>
<dbReference type="RefSeq" id="WP_309481364.1">
    <property type="nucleotide sequence ID" value="NZ_CP133720.1"/>
</dbReference>
<dbReference type="InterPro" id="IPR004045">
    <property type="entry name" value="Glutathione_S-Trfase_N"/>
</dbReference>
<keyword evidence="4" id="KW-1185">Reference proteome</keyword>
<dbReference type="PANTHER" id="PTHR44051">
    <property type="entry name" value="GLUTATHIONE S-TRANSFERASE-RELATED"/>
    <property type="match status" value="1"/>
</dbReference>
<dbReference type="InterPro" id="IPR004046">
    <property type="entry name" value="GST_C"/>
</dbReference>
<evidence type="ECO:0000259" key="1">
    <source>
        <dbReference type="PROSITE" id="PS50404"/>
    </source>
</evidence>
<dbReference type="SFLD" id="SFLDS00019">
    <property type="entry name" value="Glutathione_Transferase_(cytos"/>
    <property type="match status" value="1"/>
</dbReference>
<feature type="domain" description="GST N-terminal" evidence="1">
    <location>
        <begin position="1"/>
        <end position="83"/>
    </location>
</feature>
<reference evidence="3" key="1">
    <citation type="submission" date="2023-09" db="EMBL/GenBank/DDBJ databases">
        <title>Undibacterium sp. 20NA77.5 isolated from freshwater.</title>
        <authorList>
            <person name="Le V."/>
            <person name="Ko S.-R."/>
            <person name="Ahn C.-Y."/>
            <person name="Oh H.-M."/>
        </authorList>
    </citation>
    <scope>NUCLEOTIDE SEQUENCE</scope>
    <source>
        <strain evidence="3">20NA77.5</strain>
    </source>
</reference>
<dbReference type="InterPro" id="IPR010987">
    <property type="entry name" value="Glutathione-S-Trfase_C-like"/>
</dbReference>
<dbReference type="InterPro" id="IPR036249">
    <property type="entry name" value="Thioredoxin-like_sf"/>
</dbReference>
<dbReference type="SUPFAM" id="SSF47616">
    <property type="entry name" value="GST C-terminal domain-like"/>
    <property type="match status" value="1"/>
</dbReference>
<dbReference type="SFLD" id="SFLDG00358">
    <property type="entry name" value="Main_(cytGST)"/>
    <property type="match status" value="1"/>
</dbReference>
<evidence type="ECO:0000313" key="4">
    <source>
        <dbReference type="Proteomes" id="UP001181355"/>
    </source>
</evidence>
<evidence type="ECO:0000313" key="3">
    <source>
        <dbReference type="EMBL" id="WMW79871.1"/>
    </source>
</evidence>
<dbReference type="PANTHER" id="PTHR44051:SF8">
    <property type="entry name" value="GLUTATHIONE S-TRANSFERASE GSTA"/>
    <property type="match status" value="1"/>
</dbReference>
<organism evidence="3 4">
    <name type="scientific">Undibacterium cyanobacteriorum</name>
    <dbReference type="NCBI Taxonomy" id="3073561"/>
    <lineage>
        <taxon>Bacteria</taxon>
        <taxon>Pseudomonadati</taxon>
        <taxon>Pseudomonadota</taxon>
        <taxon>Betaproteobacteria</taxon>
        <taxon>Burkholderiales</taxon>
        <taxon>Oxalobacteraceae</taxon>
        <taxon>Undibacterium</taxon>
    </lineage>
</organism>
<sequence>MIKLYYSPGTACLAPHFLLEEFKLPYELVLVDTSRQEHQREAYLKLNPLGKIPLLTDLTEEEFSLTESAAICLHLQDRFAASHAPAFHLEIGSAQRAQLYKWMLYLSNTLQAELISYFYPERLLAEAELAQKVKESAENRVATMLSYIEQHFAQTKGPYLLGDTVSIADFYLFMLGRWTRGMQKPARAYPHLGVFMQRMFERPSIVTSFSQEGLQAPYF</sequence>
<dbReference type="CDD" id="cd03057">
    <property type="entry name" value="GST_N_Beta"/>
    <property type="match status" value="1"/>
</dbReference>
<dbReference type="InterPro" id="IPR036282">
    <property type="entry name" value="Glutathione-S-Trfase_C_sf"/>
</dbReference>
<gene>
    <name evidence="3" type="ORF">RF679_14625</name>
</gene>
<dbReference type="Gene3D" id="3.40.30.10">
    <property type="entry name" value="Glutaredoxin"/>
    <property type="match status" value="1"/>
</dbReference>
<dbReference type="InterPro" id="IPR040079">
    <property type="entry name" value="Glutathione_S-Trfase"/>
</dbReference>
<dbReference type="SUPFAM" id="SSF52833">
    <property type="entry name" value="Thioredoxin-like"/>
    <property type="match status" value="1"/>
</dbReference>
<proteinExistence type="predicted"/>